<dbReference type="EMBL" id="JACIDT010000001">
    <property type="protein sequence ID" value="MBB3924721.1"/>
    <property type="molecule type" value="Genomic_DNA"/>
</dbReference>
<sequence>MVPASTIEEPAPRAVSHEDLILSLHQGATEQPPWATFLSQISTALQSSYANIVFRQPDGKSVLADLAQGDPDILAARQRYSDTPSSFLSSDRGMAIGRSYRLPELVDADHPLKRSYYRHFLEPAGLRAILIARLAEEGGYQAWFTVARRKSVPDYSTADQSLFDALLPHLGVALRNFAQTDRYRVRAALGSFISSRFELAAVTVSQDGRILGMEPVAQALLENAGGAVAIVGGRLLFSEIHLQQRMADALRTAACGQRSKAIIFHVGDERVEMLVQPFLAASPHAAIRPAAVLYLHRDRPLMGREEEMRSALNEMYDLSPVEADIALGLSRGRTMMQLAGDLGLSENTIRSYSKPIYAKLGVSRQVDLVRLLLTSLARLA</sequence>
<dbReference type="InterPro" id="IPR000792">
    <property type="entry name" value="Tscrpt_reg_LuxR_C"/>
</dbReference>
<accession>A0A7W6BD84</accession>
<evidence type="ECO:0000313" key="2">
    <source>
        <dbReference type="EMBL" id="MBB3924721.1"/>
    </source>
</evidence>
<dbReference type="AlphaFoldDB" id="A0A7W6BD84"/>
<dbReference type="SUPFAM" id="SSF55781">
    <property type="entry name" value="GAF domain-like"/>
    <property type="match status" value="1"/>
</dbReference>
<keyword evidence="2" id="KW-0238">DNA-binding</keyword>
<evidence type="ECO:0000313" key="3">
    <source>
        <dbReference type="Proteomes" id="UP000571950"/>
    </source>
</evidence>
<dbReference type="GO" id="GO:0003677">
    <property type="term" value="F:DNA binding"/>
    <property type="evidence" value="ECO:0007669"/>
    <property type="project" value="UniProtKB-KW"/>
</dbReference>
<dbReference type="RefSeq" id="WP_188070265.1">
    <property type="nucleotide sequence ID" value="NZ_BSPS01000026.1"/>
</dbReference>
<comment type="caution">
    <text evidence="2">The sequence shown here is derived from an EMBL/GenBank/DDBJ whole genome shotgun (WGS) entry which is preliminary data.</text>
</comment>
<proteinExistence type="predicted"/>
<dbReference type="Gene3D" id="1.10.10.10">
    <property type="entry name" value="Winged helix-like DNA-binding domain superfamily/Winged helix DNA-binding domain"/>
    <property type="match status" value="1"/>
</dbReference>
<keyword evidence="3" id="KW-1185">Reference proteome</keyword>
<evidence type="ECO:0000259" key="1">
    <source>
        <dbReference type="PROSITE" id="PS50043"/>
    </source>
</evidence>
<name>A0A7W6BD84_9SPHN</name>
<feature type="domain" description="HTH luxR-type" evidence="1">
    <location>
        <begin position="311"/>
        <end position="376"/>
    </location>
</feature>
<organism evidence="2 3">
    <name type="scientific">Sphingobium jiangsuense</name>
    <dbReference type="NCBI Taxonomy" id="870476"/>
    <lineage>
        <taxon>Bacteria</taxon>
        <taxon>Pseudomonadati</taxon>
        <taxon>Pseudomonadota</taxon>
        <taxon>Alphaproteobacteria</taxon>
        <taxon>Sphingomonadales</taxon>
        <taxon>Sphingomonadaceae</taxon>
        <taxon>Sphingobium</taxon>
    </lineage>
</organism>
<dbReference type="Pfam" id="PF00196">
    <property type="entry name" value="GerE"/>
    <property type="match status" value="1"/>
</dbReference>
<dbReference type="Proteomes" id="UP000571950">
    <property type="component" value="Unassembled WGS sequence"/>
</dbReference>
<dbReference type="SMART" id="SM00421">
    <property type="entry name" value="HTH_LUXR"/>
    <property type="match status" value="1"/>
</dbReference>
<gene>
    <name evidence="2" type="ORF">GGR43_000415</name>
</gene>
<reference evidence="2 3" key="1">
    <citation type="submission" date="2020-08" db="EMBL/GenBank/DDBJ databases">
        <title>Genomic Encyclopedia of Type Strains, Phase IV (KMG-IV): sequencing the most valuable type-strain genomes for metagenomic binning, comparative biology and taxonomic classification.</title>
        <authorList>
            <person name="Goeker M."/>
        </authorList>
    </citation>
    <scope>NUCLEOTIDE SEQUENCE [LARGE SCALE GENOMIC DNA]</scope>
    <source>
        <strain evidence="2 3">DSM 26189</strain>
    </source>
</reference>
<dbReference type="SUPFAM" id="SSF46894">
    <property type="entry name" value="C-terminal effector domain of the bipartite response regulators"/>
    <property type="match status" value="1"/>
</dbReference>
<dbReference type="GO" id="GO:0006355">
    <property type="term" value="P:regulation of DNA-templated transcription"/>
    <property type="evidence" value="ECO:0007669"/>
    <property type="project" value="InterPro"/>
</dbReference>
<protein>
    <submittedName>
        <fullName evidence="2">DNA-binding CsgD family transcriptional regulator</fullName>
    </submittedName>
</protein>
<dbReference type="InterPro" id="IPR016032">
    <property type="entry name" value="Sig_transdc_resp-reg_C-effctor"/>
</dbReference>
<dbReference type="PROSITE" id="PS50043">
    <property type="entry name" value="HTH_LUXR_2"/>
    <property type="match status" value="1"/>
</dbReference>
<dbReference type="InterPro" id="IPR036388">
    <property type="entry name" value="WH-like_DNA-bd_sf"/>
</dbReference>